<dbReference type="RefSeq" id="WP_243799344.1">
    <property type="nucleotide sequence ID" value="NZ_JALHAT010000012.1"/>
</dbReference>
<sequence>MRQEDAIAAPQDRYRAFLSYSHADEREAGRLHRWLENYRIPARLVGSETPCGRVPRRLAPIFRDRAELPAASSLDSEVEKALAGSGALLVLCSPEAAASRWVNAEIALFRRLHPERPVIAALLRGEPSESFPAALVMPGSDGKVREPIAADFRPDKDGRQLARLKILAGLSGVALDEIIQRDAQRRLRRVISITALACVLALVMGLMLVFAIRAQREADEQRRQAEGLIEFMLTDLRERLKGVGRLDVLETVNARALDYYAEQADLDALPVDSLERRARILHAMGEDDHRRGDVEGAVAKFQEASRATAALLAAAPDDPVRIYGQAQSEFWVGYAIFMRKKPLQALPHFAAYKALSQKLVQLEPNNPEYRHELAYAQGNLCSVGLDEAGNPDLLPECHEALETLLRVHAMQPDNPEVTRDLANRYAWYADALLRQGREEEALAQRQKQLAISRDLLDTDPKNATYRQAWMLAMNSTSRLRHAMGFRAMAQRMRSRAQEELDRLIASDPENHDWKVWKKRFSEPWPQAGSD</sequence>
<comment type="caution">
    <text evidence="3">The sequence shown here is derived from an EMBL/GenBank/DDBJ whole genome shotgun (WGS) entry which is preliminary data.</text>
</comment>
<dbReference type="Gene3D" id="3.40.50.10140">
    <property type="entry name" value="Toll/interleukin-1 receptor homology (TIR) domain"/>
    <property type="match status" value="1"/>
</dbReference>
<evidence type="ECO:0000313" key="3">
    <source>
        <dbReference type="EMBL" id="MCJ1960836.1"/>
    </source>
</evidence>
<accession>A0ABT0ACD9</accession>
<organism evidence="3 4">
    <name type="scientific">Novosphingobium mangrovi</name>
    <name type="common">ex Hu et al. 2023</name>
    <dbReference type="NCBI Taxonomy" id="2930094"/>
    <lineage>
        <taxon>Bacteria</taxon>
        <taxon>Pseudomonadati</taxon>
        <taxon>Pseudomonadota</taxon>
        <taxon>Alphaproteobacteria</taxon>
        <taxon>Sphingomonadales</taxon>
        <taxon>Sphingomonadaceae</taxon>
        <taxon>Novosphingobium</taxon>
    </lineage>
</organism>
<dbReference type="Gene3D" id="1.25.40.10">
    <property type="entry name" value="Tetratricopeptide repeat domain"/>
    <property type="match status" value="1"/>
</dbReference>
<evidence type="ECO:0000259" key="2">
    <source>
        <dbReference type="Pfam" id="PF13676"/>
    </source>
</evidence>
<proteinExistence type="predicted"/>
<feature type="transmembrane region" description="Helical" evidence="1">
    <location>
        <begin position="190"/>
        <end position="212"/>
    </location>
</feature>
<keyword evidence="1" id="KW-1133">Transmembrane helix</keyword>
<protein>
    <submittedName>
        <fullName evidence="3">Toll/interleukin-1 receptor domain-containing protein</fullName>
    </submittedName>
</protein>
<keyword evidence="1" id="KW-0812">Transmembrane</keyword>
<keyword evidence="1" id="KW-0472">Membrane</keyword>
<dbReference type="Pfam" id="PF13676">
    <property type="entry name" value="TIR_2"/>
    <property type="match status" value="1"/>
</dbReference>
<dbReference type="InterPro" id="IPR000157">
    <property type="entry name" value="TIR_dom"/>
</dbReference>
<reference evidence="3" key="1">
    <citation type="submission" date="2022-03" db="EMBL/GenBank/DDBJ databases">
        <title>Identification of a novel bacterium isolated from mangrove sediments.</title>
        <authorList>
            <person name="Pan X."/>
        </authorList>
    </citation>
    <scope>NUCLEOTIDE SEQUENCE</scope>
    <source>
        <strain evidence="3">B2637</strain>
    </source>
</reference>
<dbReference type="Proteomes" id="UP001162802">
    <property type="component" value="Unassembled WGS sequence"/>
</dbReference>
<dbReference type="SUPFAM" id="SSF48452">
    <property type="entry name" value="TPR-like"/>
    <property type="match status" value="2"/>
</dbReference>
<name>A0ABT0ACD9_9SPHN</name>
<keyword evidence="4" id="KW-1185">Reference proteome</keyword>
<keyword evidence="3" id="KW-0675">Receptor</keyword>
<evidence type="ECO:0000313" key="4">
    <source>
        <dbReference type="Proteomes" id="UP001162802"/>
    </source>
</evidence>
<evidence type="ECO:0000256" key="1">
    <source>
        <dbReference type="SAM" id="Phobius"/>
    </source>
</evidence>
<dbReference type="SUPFAM" id="SSF52200">
    <property type="entry name" value="Toll/Interleukin receptor TIR domain"/>
    <property type="match status" value="1"/>
</dbReference>
<feature type="domain" description="TIR" evidence="2">
    <location>
        <begin position="17"/>
        <end position="153"/>
    </location>
</feature>
<dbReference type="InterPro" id="IPR011990">
    <property type="entry name" value="TPR-like_helical_dom_sf"/>
</dbReference>
<gene>
    <name evidence="3" type="ORF">MTR65_09115</name>
</gene>
<dbReference type="EMBL" id="JALHAT010000012">
    <property type="protein sequence ID" value="MCJ1960836.1"/>
    <property type="molecule type" value="Genomic_DNA"/>
</dbReference>
<dbReference type="InterPro" id="IPR035897">
    <property type="entry name" value="Toll_tir_struct_dom_sf"/>
</dbReference>